<gene>
    <name evidence="4" type="ORF">CDV49_11435</name>
</gene>
<dbReference type="InterPro" id="IPR050491">
    <property type="entry name" value="AmpC-like"/>
</dbReference>
<keyword evidence="1 4" id="KW-0031">Aminopeptidase</keyword>
<dbReference type="Gene3D" id="2.40.128.50">
    <property type="match status" value="2"/>
</dbReference>
<evidence type="ECO:0000256" key="1">
    <source>
        <dbReference type="ARBA" id="ARBA00022438"/>
    </source>
</evidence>
<evidence type="ECO:0000259" key="3">
    <source>
        <dbReference type="Pfam" id="PF07930"/>
    </source>
</evidence>
<comment type="caution">
    <text evidence="4">The sequence shown here is derived from an EMBL/GenBank/DDBJ whole genome shotgun (WGS) entry which is preliminary data.</text>
</comment>
<evidence type="ECO:0000313" key="5">
    <source>
        <dbReference type="Proteomes" id="UP000196878"/>
    </source>
</evidence>
<dbReference type="InterPro" id="IPR027279">
    <property type="entry name" value="D_amino_pept/lipop_sf"/>
</dbReference>
<dbReference type="PANTHER" id="PTHR46825">
    <property type="entry name" value="D-ALANYL-D-ALANINE-CARBOXYPEPTIDASE/ENDOPEPTIDASE AMPH"/>
    <property type="match status" value="1"/>
</dbReference>
<dbReference type="GO" id="GO:0004177">
    <property type="term" value="F:aminopeptidase activity"/>
    <property type="evidence" value="ECO:0007669"/>
    <property type="project" value="UniProtKB-KW"/>
</dbReference>
<accession>A0A212AAR3</accession>
<dbReference type="SUPFAM" id="SSF50886">
    <property type="entry name" value="D-aminopeptidase, middle and C-terminal domains"/>
    <property type="match status" value="2"/>
</dbReference>
<evidence type="ECO:0000259" key="2">
    <source>
        <dbReference type="Pfam" id="PF00144"/>
    </source>
</evidence>
<organism evidence="4 5">
    <name type="scientific">Haematobacter genomosp. 1</name>
    <dbReference type="NCBI Taxonomy" id="366618"/>
    <lineage>
        <taxon>Bacteria</taxon>
        <taxon>Pseudomonadati</taxon>
        <taxon>Pseudomonadota</taxon>
        <taxon>Alphaproteobacteria</taxon>
        <taxon>Rhodobacterales</taxon>
        <taxon>Paracoccaceae</taxon>
        <taxon>Haematobacter</taxon>
    </lineage>
</organism>
<protein>
    <submittedName>
        <fullName evidence="4">Aminopeptidase</fullName>
        <ecNumber evidence="4">3.4.11.19</ecNumber>
    </submittedName>
</protein>
<dbReference type="Gene3D" id="3.40.710.10">
    <property type="entry name" value="DD-peptidase/beta-lactamase superfamily"/>
    <property type="match status" value="1"/>
</dbReference>
<dbReference type="InterPro" id="IPR012338">
    <property type="entry name" value="Beta-lactam/transpept-like"/>
</dbReference>
<name>A0A212AAR3_9RHOB</name>
<dbReference type="Proteomes" id="UP000196878">
    <property type="component" value="Unassembled WGS sequence"/>
</dbReference>
<dbReference type="AlphaFoldDB" id="A0A212AAR3"/>
<proteinExistence type="predicted"/>
<dbReference type="InterPro" id="IPR001466">
    <property type="entry name" value="Beta-lactam-related"/>
</dbReference>
<dbReference type="OrthoDB" id="7791015at2"/>
<dbReference type="Pfam" id="PF00144">
    <property type="entry name" value="Beta-lactamase"/>
    <property type="match status" value="1"/>
</dbReference>
<keyword evidence="5" id="KW-1185">Reference proteome</keyword>
<dbReference type="EC" id="3.4.11.19" evidence="4"/>
<feature type="domain" description="D-aminopeptidase" evidence="3">
    <location>
        <begin position="335"/>
        <end position="505"/>
    </location>
</feature>
<sequence length="509" mass="55256">MDIEGALDALPNLYPGPGGVAGIVREGRVVAVRSWGFADLAARRPMTEALRLPICSISKQFTCAALLAEIGDPARLDDRLAGYLPRFRDRLPTTRQLCDNQSGLRDYWALTVLQGARAEQTFRREDALPLLARMKTGHFAPGSRYSYSNGNFRLLAEMLEAATGEDLATLYTRHIFGPAGMETAALVPYTRHPPDGVTGYEGTLDTGFFPADNGIWWKGDAGISASLTDMLAYEAWIDATRDDPGALYSRISSPASFAGGSPAPYGYGLSRGQEGGLAVTGHGGALRGFRAYRIHAREARLSVVVMFNHQGDAQSAARSLFRRMLDLPDPSLIPPSEIWDGHWLCRETGLSVRIDGGTAPRLRYATSPEPLTFRDGGLEATGIRLERGEGGMLMTRSADRLSAQLEPLPPPDREIPEGHFRSDELEAEMVLMPAAGGLYVGFSGMLGQGPMELARPLAPDIWLVATRRSMDAPAPGDWTLRLRRDGAGRITGAELGCWLARGIAYRRLG</sequence>
<dbReference type="RefSeq" id="WP_088215643.1">
    <property type="nucleotide sequence ID" value="NZ_NIPW01000022.1"/>
</dbReference>
<feature type="domain" description="Beta-lactamase-related" evidence="2">
    <location>
        <begin position="17"/>
        <end position="318"/>
    </location>
</feature>
<reference evidence="4 5" key="1">
    <citation type="submission" date="2016-12" db="EMBL/GenBank/DDBJ databases">
        <title>Comparison of Traditional DNA-DNA Hybridization with In Silico Genomic Analysis.</title>
        <authorList>
            <person name="Nicholson A.C."/>
            <person name="Humrighouse B.W."/>
            <person name="Graziano J."/>
            <person name="Lasker B."/>
            <person name="Whitney A.M."/>
            <person name="Mcquiston J.R."/>
        </authorList>
    </citation>
    <scope>NUCLEOTIDE SEQUENCE [LARGE SCALE GENOMIC DNA]</scope>
    <source>
        <strain evidence="4 5">H2240</strain>
    </source>
</reference>
<dbReference type="Pfam" id="PF07930">
    <property type="entry name" value="DAP_B"/>
    <property type="match status" value="1"/>
</dbReference>
<dbReference type="PANTHER" id="PTHR46825:SF9">
    <property type="entry name" value="BETA-LACTAMASE-RELATED DOMAIN-CONTAINING PROTEIN"/>
    <property type="match status" value="1"/>
</dbReference>
<dbReference type="EMBL" id="NIPW01000022">
    <property type="protein sequence ID" value="OWJ77305.1"/>
    <property type="molecule type" value="Genomic_DNA"/>
</dbReference>
<keyword evidence="1 4" id="KW-0645">Protease</keyword>
<dbReference type="NCBIfam" id="NF009622">
    <property type="entry name" value="PRK13128.1"/>
    <property type="match status" value="1"/>
</dbReference>
<evidence type="ECO:0000313" key="4">
    <source>
        <dbReference type="EMBL" id="OWJ77305.1"/>
    </source>
</evidence>
<dbReference type="SUPFAM" id="SSF56601">
    <property type="entry name" value="beta-lactamase/transpeptidase-like"/>
    <property type="match status" value="1"/>
</dbReference>
<dbReference type="InterPro" id="IPR012856">
    <property type="entry name" value="DAP_B_dom"/>
</dbReference>
<keyword evidence="4" id="KW-0378">Hydrolase</keyword>